<proteinExistence type="predicted"/>
<name>A0A7R7ENZ0_9FIRM</name>
<organism evidence="2 3">
    <name type="scientific">Anaeromicropila herbilytica</name>
    <dbReference type="NCBI Taxonomy" id="2785025"/>
    <lineage>
        <taxon>Bacteria</taxon>
        <taxon>Bacillati</taxon>
        <taxon>Bacillota</taxon>
        <taxon>Clostridia</taxon>
        <taxon>Lachnospirales</taxon>
        <taxon>Lachnospiraceae</taxon>
        <taxon>Anaeromicropila</taxon>
    </lineage>
</organism>
<evidence type="ECO:0000313" key="3">
    <source>
        <dbReference type="Proteomes" id="UP000595897"/>
    </source>
</evidence>
<dbReference type="Proteomes" id="UP000595897">
    <property type="component" value="Chromosome"/>
</dbReference>
<dbReference type="AlphaFoldDB" id="A0A7R7ENZ0"/>
<dbReference type="RefSeq" id="WP_271713347.1">
    <property type="nucleotide sequence ID" value="NZ_AP024169.1"/>
</dbReference>
<reference evidence="2 3" key="1">
    <citation type="submission" date="2020-11" db="EMBL/GenBank/DDBJ databases">
        <title>Draft genome sequencing of a Lachnospiraceae strain isolated from anoxic soil subjected to BSD treatment.</title>
        <authorList>
            <person name="Uek A."/>
            <person name="Tonouchi A."/>
        </authorList>
    </citation>
    <scope>NUCLEOTIDE SEQUENCE [LARGE SCALE GENOMIC DNA]</scope>
    <source>
        <strain evidence="2 3">TB5</strain>
    </source>
</reference>
<accession>A0A7R7ENZ0</accession>
<gene>
    <name evidence="2" type="ORF">bsdtb5_35870</name>
</gene>
<sequence length="260" mass="30876">MKKMQRKQYSSCFILLFSLILINVFTLSAHASTKSNSEKQKEMNQKIAVVQKKYEATEYDTYHLYCTYQVTAKVQNELYKGYNKESMTNISKAKTKLAKISKDNSLYGLSRRKQLKRIILKEETELKINKVTLESYNKNYPIYKLFMDGLTSDPKNFKSQINIIKLNYNYWKSTNYAWEKDTPVLFKCYDEINKDLEMWKNSNDIHKKERIKSLIEELENPNNGYTALDLKKTQTANLNDSRICYAYFKELNNIIKKYTY</sequence>
<dbReference type="KEGG" id="ahb:bsdtb5_35870"/>
<feature type="signal peptide" evidence="1">
    <location>
        <begin position="1"/>
        <end position="31"/>
    </location>
</feature>
<protein>
    <submittedName>
        <fullName evidence="2">Uncharacterized protein</fullName>
    </submittedName>
</protein>
<feature type="chain" id="PRO_5032956718" evidence="1">
    <location>
        <begin position="32"/>
        <end position="260"/>
    </location>
</feature>
<evidence type="ECO:0000313" key="2">
    <source>
        <dbReference type="EMBL" id="BCN32292.1"/>
    </source>
</evidence>
<keyword evidence="3" id="KW-1185">Reference proteome</keyword>
<evidence type="ECO:0000256" key="1">
    <source>
        <dbReference type="SAM" id="SignalP"/>
    </source>
</evidence>
<keyword evidence="1" id="KW-0732">Signal</keyword>
<dbReference type="EMBL" id="AP024169">
    <property type="protein sequence ID" value="BCN32292.1"/>
    <property type="molecule type" value="Genomic_DNA"/>
</dbReference>